<comment type="caution">
    <text evidence="2">The sequence shown here is derived from an EMBL/GenBank/DDBJ whole genome shotgun (WGS) entry which is preliminary data.</text>
</comment>
<reference evidence="2" key="1">
    <citation type="submission" date="2023-07" db="EMBL/GenBank/DDBJ databases">
        <title>A collection of bacterial strains from the Burkholderia cepacia Research Laboratory and Repository.</title>
        <authorList>
            <person name="Lipuma J."/>
            <person name="Spilker T."/>
            <person name="Caverly L."/>
        </authorList>
    </citation>
    <scope>NUCLEOTIDE SEQUENCE</scope>
    <source>
        <strain evidence="2">AU44268</strain>
    </source>
</reference>
<feature type="region of interest" description="Disordered" evidence="1">
    <location>
        <begin position="320"/>
        <end position="363"/>
    </location>
</feature>
<feature type="region of interest" description="Disordered" evidence="1">
    <location>
        <begin position="1"/>
        <end position="121"/>
    </location>
</feature>
<dbReference type="Proteomes" id="UP001171620">
    <property type="component" value="Unassembled WGS sequence"/>
</dbReference>
<dbReference type="RefSeq" id="WP_146123432.1">
    <property type="nucleotide sequence ID" value="NZ_JAUJRV010000029.1"/>
</dbReference>
<sequence>MDTNVNDATNGNFDGASQVESGASDGVSLNGDTEFDLASYLNEKPIPKKFEGRKSEEYKGGKKLPDPFGFSKEQDSAGDDKDSDSNAESDTDAEDLDLDLLDSDSDEDTNVEHDEDSATDPVFEIQVDGKKIEVKKSELIADAQKWRASNDKFAEASKMRKEATEIQDAYVKERETLKSLLQQYQTFIDSQTQQYEPDWQTLYDTDPLEYFKQKEMYQARAHQAQQAKIIQENIKKQEQAELEKRQLEYLEAQKKAILDFFPQWKNPEVAAKAVSHVNTYLTEEGFSADELNTLVDARLLKVAHKAAMYDKLVKDNNAKKAKLAPSKKTLNSGTATNNDPGFRNRQAQTANAREAKAWNDTLRSEPTAKNFEAYLASQWAKKK</sequence>
<feature type="compositionally biased region" description="Acidic residues" evidence="1">
    <location>
        <begin position="85"/>
        <end position="118"/>
    </location>
</feature>
<organism evidence="2 3">
    <name type="scientific">Burkholderia vietnamiensis</name>
    <dbReference type="NCBI Taxonomy" id="60552"/>
    <lineage>
        <taxon>Bacteria</taxon>
        <taxon>Pseudomonadati</taxon>
        <taxon>Pseudomonadota</taxon>
        <taxon>Betaproteobacteria</taxon>
        <taxon>Burkholderiales</taxon>
        <taxon>Burkholderiaceae</taxon>
        <taxon>Burkholderia</taxon>
        <taxon>Burkholderia cepacia complex</taxon>
    </lineage>
</organism>
<evidence type="ECO:0008006" key="4">
    <source>
        <dbReference type="Google" id="ProtNLM"/>
    </source>
</evidence>
<gene>
    <name evidence="2" type="ORF">QZM33_25725</name>
</gene>
<feature type="compositionally biased region" description="Basic and acidic residues" evidence="1">
    <location>
        <begin position="72"/>
        <end position="84"/>
    </location>
</feature>
<evidence type="ECO:0000256" key="1">
    <source>
        <dbReference type="SAM" id="MobiDB-lite"/>
    </source>
</evidence>
<evidence type="ECO:0000313" key="2">
    <source>
        <dbReference type="EMBL" id="MDN7798345.1"/>
    </source>
</evidence>
<dbReference type="AlphaFoldDB" id="A0AAW7TA34"/>
<dbReference type="EMBL" id="JAUJRV010000029">
    <property type="protein sequence ID" value="MDN7798345.1"/>
    <property type="molecule type" value="Genomic_DNA"/>
</dbReference>
<proteinExistence type="predicted"/>
<feature type="compositionally biased region" description="Polar residues" evidence="1">
    <location>
        <begin position="328"/>
        <end position="351"/>
    </location>
</feature>
<protein>
    <recommendedName>
        <fullName evidence="4">Scaffolding protein</fullName>
    </recommendedName>
</protein>
<name>A0AAW7TA34_BURVI</name>
<accession>A0AAW7TA34</accession>
<evidence type="ECO:0000313" key="3">
    <source>
        <dbReference type="Proteomes" id="UP001171620"/>
    </source>
</evidence>
<feature type="compositionally biased region" description="Polar residues" evidence="1">
    <location>
        <begin position="1"/>
        <end position="12"/>
    </location>
</feature>
<feature type="compositionally biased region" description="Basic and acidic residues" evidence="1">
    <location>
        <begin position="45"/>
        <end position="65"/>
    </location>
</feature>